<reference evidence="4 5" key="1">
    <citation type="submission" date="2019-03" db="EMBL/GenBank/DDBJ databases">
        <title>Genomic Encyclopedia of Type Strains, Phase IV (KMG-IV): sequencing the most valuable type-strain genomes for metagenomic binning, comparative biology and taxonomic classification.</title>
        <authorList>
            <person name="Goeker M."/>
        </authorList>
    </citation>
    <scope>NUCLEOTIDE SEQUENCE [LARGE SCALE GENOMIC DNA]</scope>
    <source>
        <strain evidence="4 5">DSM 25287</strain>
    </source>
</reference>
<evidence type="ECO:0000313" key="4">
    <source>
        <dbReference type="EMBL" id="TCO80636.1"/>
    </source>
</evidence>
<dbReference type="Pfam" id="PF17482">
    <property type="entry name" value="Phage_sheath_1C"/>
    <property type="match status" value="1"/>
</dbReference>
<feature type="domain" description="Tail sheath protein subtilisin-like" evidence="2">
    <location>
        <begin position="404"/>
        <end position="545"/>
    </location>
</feature>
<dbReference type="EMBL" id="SLWY01000013">
    <property type="protein sequence ID" value="TCO80636.1"/>
    <property type="molecule type" value="Genomic_DNA"/>
</dbReference>
<accession>A0A4R2L938</accession>
<dbReference type="InterPro" id="IPR052042">
    <property type="entry name" value="Tail_sheath_structural"/>
</dbReference>
<dbReference type="PANTHER" id="PTHR35861:SF1">
    <property type="entry name" value="PHAGE TAIL SHEATH PROTEIN"/>
    <property type="match status" value="1"/>
</dbReference>
<protein>
    <recommendedName>
        <fullName evidence="6">Tail sheath protein C-terminal domain-containing protein</fullName>
    </recommendedName>
</protein>
<evidence type="ECO:0008006" key="6">
    <source>
        <dbReference type="Google" id="ProtNLM"/>
    </source>
</evidence>
<dbReference type="InterPro" id="IPR035089">
    <property type="entry name" value="Phage_sheath_subtilisin"/>
</dbReference>
<evidence type="ECO:0000259" key="2">
    <source>
        <dbReference type="Pfam" id="PF04984"/>
    </source>
</evidence>
<keyword evidence="5" id="KW-1185">Reference proteome</keyword>
<dbReference type="Proteomes" id="UP000295765">
    <property type="component" value="Unassembled WGS sequence"/>
</dbReference>
<dbReference type="RefSeq" id="WP_132543327.1">
    <property type="nucleotide sequence ID" value="NZ_SLWY01000013.1"/>
</dbReference>
<dbReference type="Pfam" id="PF04984">
    <property type="entry name" value="Phage_sheath_1"/>
    <property type="match status" value="1"/>
</dbReference>
<name>A0A4R2L938_9GAMM</name>
<evidence type="ECO:0000259" key="3">
    <source>
        <dbReference type="Pfam" id="PF17482"/>
    </source>
</evidence>
<comment type="similarity">
    <text evidence="1">Belongs to the myoviridae tail sheath protein family.</text>
</comment>
<dbReference type="InterPro" id="IPR020287">
    <property type="entry name" value="Tail_sheath_C"/>
</dbReference>
<gene>
    <name evidence="4" type="ORF">EV699_113114</name>
</gene>
<organism evidence="4 5">
    <name type="scientific">Plasticicumulans lactativorans</name>
    <dbReference type="NCBI Taxonomy" id="1133106"/>
    <lineage>
        <taxon>Bacteria</taxon>
        <taxon>Pseudomonadati</taxon>
        <taxon>Pseudomonadota</taxon>
        <taxon>Gammaproteobacteria</taxon>
        <taxon>Candidatus Competibacteraceae</taxon>
        <taxon>Plasticicumulans</taxon>
    </lineage>
</organism>
<comment type="caution">
    <text evidence="4">The sequence shown here is derived from an EMBL/GenBank/DDBJ whole genome shotgun (WGS) entry which is preliminary data.</text>
</comment>
<sequence>MSARLPVPTIPGVHWENVPPAPVLAGVRMDVCAFVGVAPRGPARLPALAERDDGRPCLAAAGAGLRSVYAAVESFDAYRALYGGFEGPGLLPYAVAAFFEQGGVRALIVRIVPTAAALADGIARGTLDGVTAAGAPVTLRARDEGSWGNGLRVNLGYRSAPLALVAPDLTGFELLQAGDAQVGDLLRLRLPGGVLALRFVATIVATPHPNAAGERLWAVLDAPLPAVPVAAERVSGTLQADDGAGRVERHDDLGFDARHPRWLADVLVAESTLLWPETAWSDLGLVPVDAELPEPVALAATAPFAGGADRYAEIVPEDFFDPGWTPGDEEPGAGVQALAQVEELALLVVPDLYSPEPLVAVDPVVPVVSLAGADFAPCFDLPPTAPPALPPAAELDGLRLDPRLPADRERITELQRALVDFADTERRFIVLLDVPPGLSQAAILAWRGAFASAWAAAYHPWLTVARPDDARDALIRIPPAAVAAGIVAREERERGVMFGPANRIAATVLGPVERLDDAAHGVLHPVGINVYRAERDGVRLSAARTLSRDPQWRQLSVRRLVTLIARTLERELQWLVFEPHTAATRSAVRQQLDAFLGRLYRAGAFRGATEAEAYFVRCDESVNPPAVVDAGRLIAEIGVAPAEPLEFIVLRLARDGDGALVVGA</sequence>
<dbReference type="AlphaFoldDB" id="A0A4R2L938"/>
<evidence type="ECO:0000256" key="1">
    <source>
        <dbReference type="ARBA" id="ARBA00008005"/>
    </source>
</evidence>
<evidence type="ECO:0000313" key="5">
    <source>
        <dbReference type="Proteomes" id="UP000295765"/>
    </source>
</evidence>
<feature type="domain" description="Tail sheath protein C-terminal" evidence="3">
    <location>
        <begin position="548"/>
        <end position="651"/>
    </location>
</feature>
<dbReference type="Gene3D" id="3.40.50.11780">
    <property type="match status" value="1"/>
</dbReference>
<proteinExistence type="inferred from homology"/>
<dbReference type="OrthoDB" id="9767864at2"/>
<dbReference type="PANTHER" id="PTHR35861">
    <property type="match status" value="1"/>
</dbReference>